<sequence length="381" mass="42782">MDRIWRIDDEDDRHTYWGVSATKLLNNLTIGFADGPSSRIVLTSGQLNRVCLEKAVIGSSKGRWHYCCVEQTPIFYWKSLREKYDAQRIFRAKMKGFWCPLESLDDQRDDRGNKQGETRTPTRQSDATKRQKPAKAATVNTVNTAPIKREEQSVILFNFFISSHDDQDNWGSVTEKEDNLCHHSDDDNSLEDESFKYHPPVVKKSGEGELEGGDKTHDTTEESLDDSKDENESVGLTARVFSRLTYPCGAIADSDDLHSESERSEHHSTNGPIVGGDDLRCDKERSTNKGLQVAIVGTGDPSFDNERTKHDFPSGPIVGGGDTSYDKERVRSKLHEEVAGSADLHSESERTEHDFPSESIVDGGDLRSDKERARVDSHKTC</sequence>
<feature type="compositionally biased region" description="Basic and acidic residues" evidence="1">
    <location>
        <begin position="107"/>
        <end position="117"/>
    </location>
</feature>
<feature type="region of interest" description="Disordered" evidence="1">
    <location>
        <begin position="255"/>
        <end position="283"/>
    </location>
</feature>
<feature type="compositionally biased region" description="Basic and acidic residues" evidence="1">
    <location>
        <begin position="324"/>
        <end position="356"/>
    </location>
</feature>
<dbReference type="AlphaFoldDB" id="A0AAD5QYW7"/>
<feature type="region of interest" description="Disordered" evidence="1">
    <location>
        <begin position="295"/>
        <end position="381"/>
    </location>
</feature>
<protein>
    <submittedName>
        <fullName evidence="2">Uncharacterized protein</fullName>
    </submittedName>
</protein>
<feature type="compositionally biased region" description="Basic and acidic residues" evidence="1">
    <location>
        <begin position="174"/>
        <end position="186"/>
    </location>
</feature>
<gene>
    <name evidence="2" type="ORF">KIN20_027135</name>
</gene>
<organism evidence="2 3">
    <name type="scientific">Parelaphostrongylus tenuis</name>
    <name type="common">Meningeal worm</name>
    <dbReference type="NCBI Taxonomy" id="148309"/>
    <lineage>
        <taxon>Eukaryota</taxon>
        <taxon>Metazoa</taxon>
        <taxon>Ecdysozoa</taxon>
        <taxon>Nematoda</taxon>
        <taxon>Chromadorea</taxon>
        <taxon>Rhabditida</taxon>
        <taxon>Rhabditina</taxon>
        <taxon>Rhabditomorpha</taxon>
        <taxon>Strongyloidea</taxon>
        <taxon>Metastrongylidae</taxon>
        <taxon>Parelaphostrongylus</taxon>
    </lineage>
</organism>
<reference evidence="2" key="1">
    <citation type="submission" date="2021-06" db="EMBL/GenBank/DDBJ databases">
        <title>Parelaphostrongylus tenuis whole genome reference sequence.</title>
        <authorList>
            <person name="Garwood T.J."/>
            <person name="Larsen P.A."/>
            <person name="Fountain-Jones N.M."/>
            <person name="Garbe J.R."/>
            <person name="Macchietto M.G."/>
            <person name="Kania S.A."/>
            <person name="Gerhold R.W."/>
            <person name="Richards J.E."/>
            <person name="Wolf T.M."/>
        </authorList>
    </citation>
    <scope>NUCLEOTIDE SEQUENCE</scope>
    <source>
        <strain evidence="2">MNPRO001-30</strain>
        <tissue evidence="2">Meninges</tissue>
    </source>
</reference>
<feature type="region of interest" description="Disordered" evidence="1">
    <location>
        <begin position="171"/>
        <end position="232"/>
    </location>
</feature>
<feature type="region of interest" description="Disordered" evidence="1">
    <location>
        <begin position="107"/>
        <end position="138"/>
    </location>
</feature>
<evidence type="ECO:0000313" key="3">
    <source>
        <dbReference type="Proteomes" id="UP001196413"/>
    </source>
</evidence>
<comment type="caution">
    <text evidence="2">The sequence shown here is derived from an EMBL/GenBank/DDBJ whole genome shotgun (WGS) entry which is preliminary data.</text>
</comment>
<proteinExistence type="predicted"/>
<feature type="compositionally biased region" description="Basic and acidic residues" evidence="1">
    <location>
        <begin position="364"/>
        <end position="381"/>
    </location>
</feature>
<name>A0AAD5QYW7_PARTN</name>
<evidence type="ECO:0000313" key="2">
    <source>
        <dbReference type="EMBL" id="KAJ1366463.1"/>
    </source>
</evidence>
<keyword evidence="3" id="KW-1185">Reference proteome</keyword>
<accession>A0AAD5QYW7</accession>
<feature type="compositionally biased region" description="Basic and acidic residues" evidence="1">
    <location>
        <begin position="204"/>
        <end position="220"/>
    </location>
</feature>
<dbReference type="EMBL" id="JAHQIW010005561">
    <property type="protein sequence ID" value="KAJ1366463.1"/>
    <property type="molecule type" value="Genomic_DNA"/>
</dbReference>
<evidence type="ECO:0000256" key="1">
    <source>
        <dbReference type="SAM" id="MobiDB-lite"/>
    </source>
</evidence>
<dbReference type="Proteomes" id="UP001196413">
    <property type="component" value="Unassembled WGS sequence"/>
</dbReference>
<feature type="compositionally biased region" description="Basic and acidic residues" evidence="1">
    <location>
        <begin position="255"/>
        <end position="268"/>
    </location>
</feature>